<gene>
    <name evidence="2" type="ORF">F442_06408</name>
</gene>
<name>W2ZL35_PHYNI</name>
<dbReference type="AlphaFoldDB" id="W2ZL35"/>
<dbReference type="EMBL" id="ANIY01001361">
    <property type="protein sequence ID" value="ETP47691.1"/>
    <property type="molecule type" value="Genomic_DNA"/>
</dbReference>
<protein>
    <submittedName>
        <fullName evidence="2">Uncharacterized protein</fullName>
    </submittedName>
</protein>
<feature type="region of interest" description="Disordered" evidence="1">
    <location>
        <begin position="73"/>
        <end position="97"/>
    </location>
</feature>
<evidence type="ECO:0000313" key="2">
    <source>
        <dbReference type="EMBL" id="ETP47691.1"/>
    </source>
</evidence>
<evidence type="ECO:0000313" key="3">
    <source>
        <dbReference type="Proteomes" id="UP000018948"/>
    </source>
</evidence>
<accession>W2ZL35</accession>
<reference evidence="2 3" key="1">
    <citation type="submission" date="2013-11" db="EMBL/GenBank/DDBJ databases">
        <title>The Genome Sequence of Phytophthora parasitica P10297.</title>
        <authorList>
            <consortium name="The Broad Institute Genomics Platform"/>
            <person name="Russ C."/>
            <person name="Tyler B."/>
            <person name="Panabieres F."/>
            <person name="Shan W."/>
            <person name="Tripathy S."/>
            <person name="Grunwald N."/>
            <person name="Machado M."/>
            <person name="Johnson C.S."/>
            <person name="Walker B."/>
            <person name="Young S.K."/>
            <person name="Zeng Q."/>
            <person name="Gargeya S."/>
            <person name="Fitzgerald M."/>
            <person name="Haas B."/>
            <person name="Abouelleil A."/>
            <person name="Allen A.W."/>
            <person name="Alvarado L."/>
            <person name="Arachchi H.M."/>
            <person name="Berlin A.M."/>
            <person name="Chapman S.B."/>
            <person name="Gainer-Dewar J."/>
            <person name="Goldberg J."/>
            <person name="Griggs A."/>
            <person name="Gujja S."/>
            <person name="Hansen M."/>
            <person name="Howarth C."/>
            <person name="Imamovic A."/>
            <person name="Ireland A."/>
            <person name="Larimer J."/>
            <person name="McCowan C."/>
            <person name="Murphy C."/>
            <person name="Pearson M."/>
            <person name="Poon T.W."/>
            <person name="Priest M."/>
            <person name="Roberts A."/>
            <person name="Saif S."/>
            <person name="Shea T."/>
            <person name="Sisk P."/>
            <person name="Sykes S."/>
            <person name="Wortman J."/>
            <person name="Nusbaum C."/>
            <person name="Birren B."/>
        </authorList>
    </citation>
    <scope>NUCLEOTIDE SEQUENCE [LARGE SCALE GENOMIC DNA]</scope>
    <source>
        <strain evidence="2 3">P10297</strain>
    </source>
</reference>
<organism evidence="2 3">
    <name type="scientific">Phytophthora nicotianae P10297</name>
    <dbReference type="NCBI Taxonomy" id="1317064"/>
    <lineage>
        <taxon>Eukaryota</taxon>
        <taxon>Sar</taxon>
        <taxon>Stramenopiles</taxon>
        <taxon>Oomycota</taxon>
        <taxon>Peronosporomycetes</taxon>
        <taxon>Peronosporales</taxon>
        <taxon>Peronosporaceae</taxon>
        <taxon>Phytophthora</taxon>
    </lineage>
</organism>
<feature type="compositionally biased region" description="Polar residues" evidence="1">
    <location>
        <begin position="88"/>
        <end position="97"/>
    </location>
</feature>
<sequence length="164" mass="18098">MALPTIKGTKKKRKQYIAPTVVKVLAGDAGLLTNEEARALEPFRVPAEALSSRSDEFYRKGRRHAHIISSAPSNKTTLGKTQRKARTDNASPVGNTSSLLYENPSQQPIAQRLKVEVVIPDTHAALVGLLCWARFYVYTDTILIYCQSDALSLLLSNVLCFVIL</sequence>
<dbReference type="Proteomes" id="UP000018948">
    <property type="component" value="Unassembled WGS sequence"/>
</dbReference>
<proteinExistence type="predicted"/>
<evidence type="ECO:0000256" key="1">
    <source>
        <dbReference type="SAM" id="MobiDB-lite"/>
    </source>
</evidence>
<comment type="caution">
    <text evidence="2">The sequence shown here is derived from an EMBL/GenBank/DDBJ whole genome shotgun (WGS) entry which is preliminary data.</text>
</comment>